<name>A0A4R3MNY3_9FIRM</name>
<keyword evidence="2" id="KW-1185">Reference proteome</keyword>
<comment type="caution">
    <text evidence="1">The sequence shown here is derived from an EMBL/GenBank/DDBJ whole genome shotgun (WGS) entry which is preliminary data.</text>
</comment>
<dbReference type="RefSeq" id="WP_132252083.1">
    <property type="nucleotide sequence ID" value="NZ_SMAL01000005.1"/>
</dbReference>
<evidence type="ECO:0000313" key="1">
    <source>
        <dbReference type="EMBL" id="TCT14524.1"/>
    </source>
</evidence>
<accession>A0A4R3MNY3</accession>
<dbReference type="AlphaFoldDB" id="A0A4R3MNY3"/>
<organism evidence="1 2">
    <name type="scientific">Natranaerovirga pectinivora</name>
    <dbReference type="NCBI Taxonomy" id="682400"/>
    <lineage>
        <taxon>Bacteria</taxon>
        <taxon>Bacillati</taxon>
        <taxon>Bacillota</taxon>
        <taxon>Clostridia</taxon>
        <taxon>Lachnospirales</taxon>
        <taxon>Natranaerovirgaceae</taxon>
        <taxon>Natranaerovirga</taxon>
    </lineage>
</organism>
<reference evidence="1 2" key="1">
    <citation type="submission" date="2019-03" db="EMBL/GenBank/DDBJ databases">
        <title>Genomic Encyclopedia of Type Strains, Phase IV (KMG-IV): sequencing the most valuable type-strain genomes for metagenomic binning, comparative biology and taxonomic classification.</title>
        <authorList>
            <person name="Goeker M."/>
        </authorList>
    </citation>
    <scope>NUCLEOTIDE SEQUENCE [LARGE SCALE GENOMIC DNA]</scope>
    <source>
        <strain evidence="1 2">DSM 24629</strain>
    </source>
</reference>
<protein>
    <submittedName>
        <fullName evidence="1">Uncharacterized protein</fullName>
    </submittedName>
</protein>
<proteinExistence type="predicted"/>
<dbReference type="Proteomes" id="UP000294902">
    <property type="component" value="Unassembled WGS sequence"/>
</dbReference>
<evidence type="ECO:0000313" key="2">
    <source>
        <dbReference type="Proteomes" id="UP000294902"/>
    </source>
</evidence>
<sequence length="103" mass="12170">MDSDYNMNFECFVPPLFETKVYTLKELEFKSLGAGKIIFQKNKNEIIIKHGIVYPSLSFMVKGKRKTYFDGNSIFKSDIEFFLRFKNVEEYNALMKNFVNLLD</sequence>
<gene>
    <name evidence="1" type="ORF">EDC18_1055</name>
</gene>
<dbReference type="EMBL" id="SMAL01000005">
    <property type="protein sequence ID" value="TCT14524.1"/>
    <property type="molecule type" value="Genomic_DNA"/>
</dbReference>